<evidence type="ECO:0000313" key="4">
    <source>
        <dbReference type="Proteomes" id="UP000184394"/>
    </source>
</evidence>
<dbReference type="InterPro" id="IPR028098">
    <property type="entry name" value="Glyco_trans_4-like_N"/>
</dbReference>
<feature type="domain" description="Glycosyltransferase subfamily 4-like N-terminal" evidence="2">
    <location>
        <begin position="13"/>
        <end position="189"/>
    </location>
</feature>
<dbReference type="CDD" id="cd03801">
    <property type="entry name" value="GT4_PimA-like"/>
    <property type="match status" value="1"/>
</dbReference>
<evidence type="ECO:0000259" key="2">
    <source>
        <dbReference type="Pfam" id="PF13439"/>
    </source>
</evidence>
<dbReference type="Pfam" id="PF00534">
    <property type="entry name" value="Glycos_transf_1"/>
    <property type="match status" value="1"/>
</dbReference>
<dbReference type="InterPro" id="IPR001296">
    <property type="entry name" value="Glyco_trans_1"/>
</dbReference>
<gene>
    <name evidence="3" type="ORF">SAMN04487860_101153</name>
</gene>
<dbReference type="AlphaFoldDB" id="A0A1M7G9T8"/>
<reference evidence="3 4" key="1">
    <citation type="submission" date="2016-11" db="EMBL/GenBank/DDBJ databases">
        <authorList>
            <person name="Jaros S."/>
            <person name="Januszkiewicz K."/>
            <person name="Wedrychowicz H."/>
        </authorList>
    </citation>
    <scope>NUCLEOTIDE SEQUENCE [LARGE SCALE GENOMIC DNA]</scope>
    <source>
        <strain evidence="3 4">Y1</strain>
    </source>
</reference>
<dbReference type="Gene3D" id="3.40.50.2000">
    <property type="entry name" value="Glycogen Phosphorylase B"/>
    <property type="match status" value="2"/>
</dbReference>
<evidence type="ECO:0000259" key="1">
    <source>
        <dbReference type="Pfam" id="PF00534"/>
    </source>
</evidence>
<sequence>MKILYVSHEKRLNGASKSLLNIIDKMKENGHMIYVLTPYRDGAFYNELLHRSYVNVIIKPYFFWCQAKTKIGWIKNKIMWPIFRSQVNRISAMIVSNYIKKEKIDIIHTNTSVINIGALISHYSRIPHIWHIREFGDLDFDMHYYEPVKKVYSFMNKNTDRFICISNAIANHYSLLDKNKIRIVYNGIEESSIININKKNDSEKIRILIAGAIYIGKGQHEAVEACEILLDRGIDNFELLIAGEGEVYFNISKKVENNIKFLGHVNKMRELRKNIDIELVCSRCEAFGRVTAEAMLAGIPVIGSNTGGTPELIENGTDGFLYDKGNAVALADKIEFLINNPSIRKEMGGKAQNKAIQHFLISTCVKEIEKVYYEVSTENEYE</sequence>
<dbReference type="Proteomes" id="UP000184394">
    <property type="component" value="Unassembled WGS sequence"/>
</dbReference>
<dbReference type="PANTHER" id="PTHR45947:SF3">
    <property type="entry name" value="SULFOQUINOVOSYL TRANSFERASE SQD2"/>
    <property type="match status" value="1"/>
</dbReference>
<dbReference type="EMBL" id="FRCT01000001">
    <property type="protein sequence ID" value="SHM13011.1"/>
    <property type="molecule type" value="Genomic_DNA"/>
</dbReference>
<proteinExistence type="predicted"/>
<protein>
    <submittedName>
        <fullName evidence="3">Glycosyltransferase involved in cell wall bisynthesis</fullName>
    </submittedName>
</protein>
<keyword evidence="3" id="KW-0808">Transferase</keyword>
<dbReference type="RefSeq" id="WP_072947787.1">
    <property type="nucleotide sequence ID" value="NZ_FRCT01000001.1"/>
</dbReference>
<dbReference type="PANTHER" id="PTHR45947">
    <property type="entry name" value="SULFOQUINOVOSYL TRANSFERASE SQD2"/>
    <property type="match status" value="1"/>
</dbReference>
<dbReference type="SUPFAM" id="SSF53756">
    <property type="entry name" value="UDP-Glycosyltransferase/glycogen phosphorylase"/>
    <property type="match status" value="1"/>
</dbReference>
<dbReference type="InterPro" id="IPR050194">
    <property type="entry name" value="Glycosyltransferase_grp1"/>
</dbReference>
<accession>A0A1M7G9T8</accession>
<organism evidence="3 4">
    <name type="scientific">Ruminococcus flavefaciens</name>
    <dbReference type="NCBI Taxonomy" id="1265"/>
    <lineage>
        <taxon>Bacteria</taxon>
        <taxon>Bacillati</taxon>
        <taxon>Bacillota</taxon>
        <taxon>Clostridia</taxon>
        <taxon>Eubacteriales</taxon>
        <taxon>Oscillospiraceae</taxon>
        <taxon>Ruminococcus</taxon>
    </lineage>
</organism>
<dbReference type="GO" id="GO:0016757">
    <property type="term" value="F:glycosyltransferase activity"/>
    <property type="evidence" value="ECO:0007669"/>
    <property type="project" value="InterPro"/>
</dbReference>
<dbReference type="Pfam" id="PF13439">
    <property type="entry name" value="Glyco_transf_4"/>
    <property type="match status" value="1"/>
</dbReference>
<dbReference type="OrthoDB" id="9814612at2"/>
<feature type="domain" description="Glycosyl transferase family 1" evidence="1">
    <location>
        <begin position="199"/>
        <end position="353"/>
    </location>
</feature>
<name>A0A1M7G9T8_RUMFL</name>
<evidence type="ECO:0000313" key="3">
    <source>
        <dbReference type="EMBL" id="SHM13011.1"/>
    </source>
</evidence>